<evidence type="ECO:0000313" key="1">
    <source>
        <dbReference type="EMBL" id="EGF92757.1"/>
    </source>
</evidence>
<dbReference type="RefSeq" id="WP_006271938.1">
    <property type="nucleotide sequence ID" value="NZ_GL883077.1"/>
</dbReference>
<dbReference type="OrthoDB" id="3626041at2"/>
<sequence>MSEDAALSLPGMADIPYDCVVIHELDGEFHPASLCKAMCAPEAAREAVRLLSELREAEQSRCHFPGYRIELLQAETVVFGTSICWQCDNMRLDGPLAPSRGWAVFDSGSDPAQALLALCQQTIEGLGDRPSSTG</sequence>
<accession>F4QHM0</accession>
<protein>
    <submittedName>
        <fullName evidence="1">Uncharacterized protein</fullName>
    </submittedName>
</protein>
<dbReference type="STRING" id="715226.ABI_11940"/>
<proteinExistence type="predicted"/>
<keyword evidence="2" id="KW-1185">Reference proteome</keyword>
<name>F4QHM0_9CAUL</name>
<gene>
    <name evidence="1" type="ORF">ABI_11940</name>
</gene>
<dbReference type="AlphaFoldDB" id="F4QHM0"/>
<evidence type="ECO:0000313" key="2">
    <source>
        <dbReference type="Proteomes" id="UP000006512"/>
    </source>
</evidence>
<dbReference type="HOGENOM" id="CLU_1891875_0_0_5"/>
<dbReference type="EMBL" id="GL883077">
    <property type="protein sequence ID" value="EGF92757.1"/>
    <property type="molecule type" value="Genomic_DNA"/>
</dbReference>
<organism evidence="1 2">
    <name type="scientific">Asticcacaulis biprosthecium C19</name>
    <dbReference type="NCBI Taxonomy" id="715226"/>
    <lineage>
        <taxon>Bacteria</taxon>
        <taxon>Pseudomonadati</taxon>
        <taxon>Pseudomonadota</taxon>
        <taxon>Alphaproteobacteria</taxon>
        <taxon>Caulobacterales</taxon>
        <taxon>Caulobacteraceae</taxon>
        <taxon>Asticcacaulis</taxon>
    </lineage>
</organism>
<dbReference type="Proteomes" id="UP000006512">
    <property type="component" value="Unassembled WGS sequence"/>
</dbReference>
<reference evidence="2" key="1">
    <citation type="submission" date="2011-03" db="EMBL/GenBank/DDBJ databases">
        <title>Draft genome sequence of Brevundimonas diminuta.</title>
        <authorList>
            <person name="Brown P.J.B."/>
            <person name="Buechlein A."/>
            <person name="Hemmerich C."/>
            <person name="Brun Y.V."/>
        </authorList>
    </citation>
    <scope>NUCLEOTIDE SEQUENCE [LARGE SCALE GENOMIC DNA]</scope>
    <source>
        <strain evidence="2">C19</strain>
    </source>
</reference>